<evidence type="ECO:0000259" key="1">
    <source>
        <dbReference type="PROSITE" id="PS51186"/>
    </source>
</evidence>
<dbReference type="Pfam" id="PF00583">
    <property type="entry name" value="Acetyltransf_1"/>
    <property type="match status" value="1"/>
</dbReference>
<dbReference type="AlphaFoldDB" id="A0A1C4DQ45"/>
<evidence type="ECO:0000313" key="2">
    <source>
        <dbReference type="EMBL" id="SCC33488.1"/>
    </source>
</evidence>
<dbReference type="PROSITE" id="PS51186">
    <property type="entry name" value="GNAT"/>
    <property type="match status" value="1"/>
</dbReference>
<dbReference type="EMBL" id="FMAR01000006">
    <property type="protein sequence ID" value="SCC33488.1"/>
    <property type="molecule type" value="Genomic_DNA"/>
</dbReference>
<name>A0A1C4DQ45_9BACT</name>
<dbReference type="CDD" id="cd04301">
    <property type="entry name" value="NAT_SF"/>
    <property type="match status" value="1"/>
</dbReference>
<reference evidence="2 3" key="1">
    <citation type="submission" date="2016-08" db="EMBL/GenBank/DDBJ databases">
        <authorList>
            <person name="Seilhamer J.J."/>
        </authorList>
    </citation>
    <scope>NUCLEOTIDE SEQUENCE [LARGE SCALE GENOMIC DNA]</scope>
    <source>
        <strain evidence="2 3">A37T2</strain>
    </source>
</reference>
<dbReference type="SUPFAM" id="SSF55729">
    <property type="entry name" value="Acyl-CoA N-acyltransferases (Nat)"/>
    <property type="match status" value="1"/>
</dbReference>
<dbReference type="InterPro" id="IPR000182">
    <property type="entry name" value="GNAT_dom"/>
</dbReference>
<dbReference type="Proteomes" id="UP000242818">
    <property type="component" value="Unassembled WGS sequence"/>
</dbReference>
<keyword evidence="2" id="KW-0808">Transferase</keyword>
<organism evidence="2 3">
    <name type="scientific">Chitinophaga costaii</name>
    <dbReference type="NCBI Taxonomy" id="1335309"/>
    <lineage>
        <taxon>Bacteria</taxon>
        <taxon>Pseudomonadati</taxon>
        <taxon>Bacteroidota</taxon>
        <taxon>Chitinophagia</taxon>
        <taxon>Chitinophagales</taxon>
        <taxon>Chitinophagaceae</taxon>
        <taxon>Chitinophaga</taxon>
    </lineage>
</organism>
<feature type="domain" description="N-acetyltransferase" evidence="1">
    <location>
        <begin position="26"/>
        <end position="192"/>
    </location>
</feature>
<dbReference type="PANTHER" id="PTHR43415">
    <property type="entry name" value="SPERMIDINE N(1)-ACETYLTRANSFERASE"/>
    <property type="match status" value="1"/>
</dbReference>
<accession>A0A1C4DQ45</accession>
<dbReference type="Gene3D" id="3.40.630.30">
    <property type="match status" value="1"/>
</dbReference>
<keyword evidence="3" id="KW-1185">Reference proteome</keyword>
<evidence type="ECO:0000313" key="3">
    <source>
        <dbReference type="Proteomes" id="UP000242818"/>
    </source>
</evidence>
<dbReference type="PANTHER" id="PTHR43415:SF3">
    <property type="entry name" value="GNAT-FAMILY ACETYLTRANSFERASE"/>
    <property type="match status" value="1"/>
</dbReference>
<dbReference type="STRING" id="1335309.GA0116948_10642"/>
<gene>
    <name evidence="2" type="ORF">GA0116948_10642</name>
</gene>
<dbReference type="GO" id="GO:0016747">
    <property type="term" value="F:acyltransferase activity, transferring groups other than amino-acyl groups"/>
    <property type="evidence" value="ECO:0007669"/>
    <property type="project" value="InterPro"/>
</dbReference>
<proteinExistence type="predicted"/>
<dbReference type="InterPro" id="IPR016181">
    <property type="entry name" value="Acyl_CoA_acyltransferase"/>
</dbReference>
<protein>
    <submittedName>
        <fullName evidence="2">Protein N-acetyltransferase, RimJ/RimL family</fullName>
    </submittedName>
</protein>
<sequence length="192" mass="22254">MSLQAPVFCYIVVMHHFLPTGQSLVIRTPELDEAGALMHCLQQMTRESDFLLHTPEEALGMDISGERDFIKSYRDQPQHLLLVAVVDGFIVGYLTVTQGRFYKQMHSGEMGIAILRNYWNLGIGRRLMTTMVRWAEEHPTIEIVHFQVFAHNEKAIQLYRNFNFQECGRLPGAIRQKDGRRIDLITMYKNVK</sequence>